<dbReference type="Gene3D" id="2.130.10.10">
    <property type="entry name" value="YVTN repeat-like/Quinoprotein amine dehydrogenase"/>
    <property type="match status" value="1"/>
</dbReference>
<organism evidence="2 3">
    <name type="scientific">Enterocloster bolteae</name>
    <dbReference type="NCBI Taxonomy" id="208479"/>
    <lineage>
        <taxon>Bacteria</taxon>
        <taxon>Bacillati</taxon>
        <taxon>Bacillota</taxon>
        <taxon>Clostridia</taxon>
        <taxon>Lachnospirales</taxon>
        <taxon>Lachnospiraceae</taxon>
        <taxon>Enterocloster</taxon>
    </lineage>
</organism>
<protein>
    <recommendedName>
        <fullName evidence="4">Glycosyl transferase</fullName>
    </recommendedName>
</protein>
<dbReference type="Proteomes" id="UP000283975">
    <property type="component" value="Unassembled WGS sequence"/>
</dbReference>
<dbReference type="InterPro" id="IPR007577">
    <property type="entry name" value="GlycoTrfase_DXD_sugar-bd_CS"/>
</dbReference>
<name>A0A414AX04_9FIRM</name>
<dbReference type="GO" id="GO:0016020">
    <property type="term" value="C:membrane"/>
    <property type="evidence" value="ECO:0007669"/>
    <property type="project" value="GOC"/>
</dbReference>
<dbReference type="EMBL" id="QSHZ01000008">
    <property type="protein sequence ID" value="RHC56521.1"/>
    <property type="molecule type" value="Genomic_DNA"/>
</dbReference>
<proteinExistence type="predicted"/>
<dbReference type="Gene3D" id="3.90.550.20">
    <property type="match status" value="1"/>
</dbReference>
<evidence type="ECO:0000256" key="1">
    <source>
        <dbReference type="ARBA" id="ARBA00022679"/>
    </source>
</evidence>
<dbReference type="SUPFAM" id="SSF53448">
    <property type="entry name" value="Nucleotide-diphospho-sugar transferases"/>
    <property type="match status" value="1"/>
</dbReference>
<dbReference type="InterPro" id="IPR015943">
    <property type="entry name" value="WD40/YVTN_repeat-like_dom_sf"/>
</dbReference>
<sequence>MTEGCEVKEMGFTEIEKAGKQIFEQFPVIKRTAKRVYQLANVATSGEAFKVEGAVTRVSPDDGYEYFYGYYDKSPWDATDRYMIALKMKQTYKSVAPKEVGAVCLIDTKKDNKIYKIGVTHSWNVQQGCMAQWMGPDFKSRVIYNDFRDGKYCSVIYSLKEKQEVKVFPLPVYDVSRDGTYALSLDFNRLHRMRPGYGYSNLPDASKGVLCPEETCIWKMNIENGEVEDLFKYTDFAAFGHDASMDGAEHKVNHLMISPNGKRFMVLHRWFQKGRKHTRLVTVNLDKTEMYNLSDDVFVSHCYWKNDKEILSFLRKKETGDHYYLMRDKTQEYKLYWPELNTDGHCSYSPDRRYIITDTYPNRKRIASVYLCTEEENTSRKIARVFSPFRYDNDCRCDLHPRWSRSGDKICIDSVHEGKRGVYVIPVPVYSKPAPLKLSQDEKIPRILHSVWMGGGPKSDVVKKSMQSWKTYCSDYQVMEWSEDNVDLENTCEYVKQAYEKKKWAFVSDYVRLKALYEYGGIYMDTDMEVLRNIDEFLTYDGFVCAESHHTVCTAIIAAKPHAEWVKELLDEYQHISFVKEDNSLDTLPNTKRLQRYLEKKYSYHWADTVQELEEGFMIFPQKYFSPLNCFTGVLNLTDNTYTFHHYDNTWKSSKDKLKKKVMQVVTKVIGEDTRYKLVELKSGSGKE</sequence>
<dbReference type="InterPro" id="IPR051706">
    <property type="entry name" value="Glycosyltransferase_domain"/>
</dbReference>
<evidence type="ECO:0000313" key="3">
    <source>
        <dbReference type="Proteomes" id="UP000283975"/>
    </source>
</evidence>
<keyword evidence="1" id="KW-0808">Transferase</keyword>
<accession>A0A414AX04</accession>
<dbReference type="Pfam" id="PF04488">
    <property type="entry name" value="Gly_transf_sug"/>
    <property type="match status" value="1"/>
</dbReference>
<evidence type="ECO:0000313" key="2">
    <source>
        <dbReference type="EMBL" id="RHC56521.1"/>
    </source>
</evidence>
<gene>
    <name evidence="2" type="ORF">DW839_09315</name>
</gene>
<dbReference type="PANTHER" id="PTHR32385:SF15">
    <property type="entry name" value="INOSITOL PHOSPHOCERAMIDE MANNOSYLTRANSFERASE 1"/>
    <property type="match status" value="1"/>
</dbReference>
<dbReference type="GO" id="GO:0000030">
    <property type="term" value="F:mannosyltransferase activity"/>
    <property type="evidence" value="ECO:0007669"/>
    <property type="project" value="TreeGrafter"/>
</dbReference>
<dbReference type="SUPFAM" id="SSF82171">
    <property type="entry name" value="DPP6 N-terminal domain-like"/>
    <property type="match status" value="1"/>
</dbReference>
<dbReference type="GO" id="GO:0051999">
    <property type="term" value="P:mannosyl-inositol phosphorylceramide biosynthetic process"/>
    <property type="evidence" value="ECO:0007669"/>
    <property type="project" value="TreeGrafter"/>
</dbReference>
<reference evidence="2 3" key="1">
    <citation type="submission" date="2018-08" db="EMBL/GenBank/DDBJ databases">
        <title>A genome reference for cultivated species of the human gut microbiota.</title>
        <authorList>
            <person name="Zou Y."/>
            <person name="Xue W."/>
            <person name="Luo G."/>
        </authorList>
    </citation>
    <scope>NUCLEOTIDE SEQUENCE [LARGE SCALE GENOMIC DNA]</scope>
    <source>
        <strain evidence="2 3">AM35-14</strain>
    </source>
</reference>
<comment type="caution">
    <text evidence="2">The sequence shown here is derived from an EMBL/GenBank/DDBJ whole genome shotgun (WGS) entry which is preliminary data.</text>
</comment>
<dbReference type="InterPro" id="IPR029044">
    <property type="entry name" value="Nucleotide-diphossugar_trans"/>
</dbReference>
<dbReference type="AlphaFoldDB" id="A0A414AX04"/>
<evidence type="ECO:0008006" key="4">
    <source>
        <dbReference type="Google" id="ProtNLM"/>
    </source>
</evidence>
<dbReference type="PANTHER" id="PTHR32385">
    <property type="entry name" value="MANNOSYL PHOSPHORYLINOSITOL CERAMIDE SYNTHASE"/>
    <property type="match status" value="1"/>
</dbReference>